<dbReference type="PANTHER" id="PTHR28055">
    <property type="entry name" value="ALTERED INHERITANCE OF MITOCHONDRIA PROTEIN 41, MITOCHONDRIAL"/>
    <property type="match status" value="1"/>
</dbReference>
<comment type="caution">
    <text evidence="1">The sequence shown here is derived from an EMBL/GenBank/DDBJ whole genome shotgun (WGS) entry which is preliminary data.</text>
</comment>
<dbReference type="HOGENOM" id="CLU_079430_2_1_9"/>
<dbReference type="GO" id="GO:0016884">
    <property type="term" value="F:carbon-nitrogen ligase activity, with glutamine as amido-N-donor"/>
    <property type="evidence" value="ECO:0007669"/>
    <property type="project" value="InterPro"/>
</dbReference>
<dbReference type="Gene3D" id="1.10.10.410">
    <property type="match status" value="1"/>
</dbReference>
<reference evidence="1 2" key="1">
    <citation type="submission" date="2012-12" db="EMBL/GenBank/DDBJ databases">
        <title>The Genome Sequence of Bacillus cereus HuA3-9.</title>
        <authorList>
            <consortium name="The Broad Institute Genome Sequencing Platform"/>
            <consortium name="The Broad Institute Genome Sequencing Center for Infectious Disease"/>
            <person name="Feldgarden M."/>
            <person name="Van der Auwera G.A."/>
            <person name="Mahillon J."/>
            <person name="Duprez V."/>
            <person name="Timmery S."/>
            <person name="Mattelet C."/>
            <person name="Dierick K."/>
            <person name="Sun M."/>
            <person name="Yu Z."/>
            <person name="Zhu L."/>
            <person name="Hu X."/>
            <person name="Shank E.B."/>
            <person name="Swiecicka I."/>
            <person name="Hansen B.M."/>
            <person name="Andrup L."/>
            <person name="Walker B."/>
            <person name="Young S.K."/>
            <person name="Zeng Q."/>
            <person name="Gargeya S."/>
            <person name="Fitzgerald M."/>
            <person name="Haas B."/>
            <person name="Abouelleil A."/>
            <person name="Alvarado L."/>
            <person name="Arachchi H.M."/>
            <person name="Berlin A.M."/>
            <person name="Chapman S.B."/>
            <person name="Dewar J."/>
            <person name="Goldberg J."/>
            <person name="Griggs A."/>
            <person name="Gujja S."/>
            <person name="Hansen M."/>
            <person name="Howarth C."/>
            <person name="Imamovic A."/>
            <person name="Larimer J."/>
            <person name="McCowan C."/>
            <person name="Murphy C."/>
            <person name="Neiman D."/>
            <person name="Pearson M."/>
            <person name="Priest M."/>
            <person name="Roberts A."/>
            <person name="Saif S."/>
            <person name="Shea T."/>
            <person name="Sisk P."/>
            <person name="Sykes S."/>
            <person name="Wortman J."/>
            <person name="Nusbaum C."/>
            <person name="Birren B."/>
        </authorList>
    </citation>
    <scope>NUCLEOTIDE SEQUENCE [LARGE SCALE GENOMIC DNA]</scope>
    <source>
        <strain evidence="1 2">HuA3-9</strain>
    </source>
</reference>
<dbReference type="Gene3D" id="1.10.1510.10">
    <property type="entry name" value="Uncharacterised protein YqeY/AIM41 PF09424, N-terminal domain"/>
    <property type="match status" value="1"/>
</dbReference>
<dbReference type="PATRIC" id="fig|1053205.3.peg.5623"/>
<proteinExistence type="predicted"/>
<dbReference type="InterPro" id="IPR042184">
    <property type="entry name" value="YqeY/Aim41_N"/>
</dbReference>
<protein>
    <recommendedName>
        <fullName evidence="3">GatB/Yqey domain-containing protein</fullName>
    </recommendedName>
</protein>
<dbReference type="PANTHER" id="PTHR28055:SF1">
    <property type="entry name" value="ALTERED INHERITANCE OF MITOCHONDRIA PROTEIN 41, MITOCHONDRIAL"/>
    <property type="match status" value="1"/>
</dbReference>
<evidence type="ECO:0008006" key="3">
    <source>
        <dbReference type="Google" id="ProtNLM"/>
    </source>
</evidence>
<dbReference type="InterPro" id="IPR003789">
    <property type="entry name" value="Asn/Gln_tRNA_amidoTrase-B-like"/>
</dbReference>
<organism evidence="1 2">
    <name type="scientific">Bacillus cereus HuA3-9</name>
    <dbReference type="NCBI Taxonomy" id="1053205"/>
    <lineage>
        <taxon>Bacteria</taxon>
        <taxon>Bacillati</taxon>
        <taxon>Bacillota</taxon>
        <taxon>Bacilli</taxon>
        <taxon>Bacillales</taxon>
        <taxon>Bacillaceae</taxon>
        <taxon>Bacillus</taxon>
        <taxon>Bacillus cereus group</taxon>
    </lineage>
</organism>
<sequence length="140" mass="15629">MIKTIKDDMKQAMRDKNKVKLSTLRMLIASTEKERIASKVEELSSEAVITCINRELKAIGQEIEGLVLAGRDTSSQEEQKEILMEYLPKQLTEEEIAEKVREATATAPNMGLAMKQLSAELKGKADMSLVSKLVKEAFSK</sequence>
<dbReference type="InterPro" id="IPR023168">
    <property type="entry name" value="GatB_Yqey_C_2"/>
</dbReference>
<dbReference type="AlphaFoldDB" id="R8CI44"/>
<dbReference type="SUPFAM" id="SSF89095">
    <property type="entry name" value="GatB/YqeY motif"/>
    <property type="match status" value="1"/>
</dbReference>
<dbReference type="Proteomes" id="UP000014003">
    <property type="component" value="Unassembled WGS sequence"/>
</dbReference>
<dbReference type="Pfam" id="PF09424">
    <property type="entry name" value="YqeY"/>
    <property type="match status" value="1"/>
</dbReference>
<dbReference type="RefSeq" id="WP_016094792.1">
    <property type="nucleotide sequence ID" value="NZ_KB976126.1"/>
</dbReference>
<gene>
    <name evidence="1" type="ORF">IGA_05559</name>
</gene>
<dbReference type="EMBL" id="AHDZ01000070">
    <property type="protein sequence ID" value="EOO11296.1"/>
    <property type="molecule type" value="Genomic_DNA"/>
</dbReference>
<evidence type="ECO:0000313" key="1">
    <source>
        <dbReference type="EMBL" id="EOO11296.1"/>
    </source>
</evidence>
<evidence type="ECO:0000313" key="2">
    <source>
        <dbReference type="Proteomes" id="UP000014003"/>
    </source>
</evidence>
<name>R8CI44_BACCE</name>
<accession>R8CI44</accession>
<dbReference type="InterPro" id="IPR019004">
    <property type="entry name" value="YqeY/Aim41"/>
</dbReference>